<organism evidence="1 2">
    <name type="scientific">Tegillarca granosa</name>
    <name type="common">Malaysian cockle</name>
    <name type="synonym">Anadara granosa</name>
    <dbReference type="NCBI Taxonomy" id="220873"/>
    <lineage>
        <taxon>Eukaryota</taxon>
        <taxon>Metazoa</taxon>
        <taxon>Spiralia</taxon>
        <taxon>Lophotrochozoa</taxon>
        <taxon>Mollusca</taxon>
        <taxon>Bivalvia</taxon>
        <taxon>Autobranchia</taxon>
        <taxon>Pteriomorphia</taxon>
        <taxon>Arcoida</taxon>
        <taxon>Arcoidea</taxon>
        <taxon>Arcidae</taxon>
        <taxon>Tegillarca</taxon>
    </lineage>
</organism>
<dbReference type="Proteomes" id="UP001217089">
    <property type="component" value="Unassembled WGS sequence"/>
</dbReference>
<evidence type="ECO:0000313" key="2">
    <source>
        <dbReference type="Proteomes" id="UP001217089"/>
    </source>
</evidence>
<accession>A0ABQ9EX16</accession>
<comment type="caution">
    <text evidence="1">The sequence shown here is derived from an EMBL/GenBank/DDBJ whole genome shotgun (WGS) entry which is preliminary data.</text>
</comment>
<dbReference type="Gene3D" id="3.30.70.1060">
    <property type="entry name" value="Dimeric alpha+beta barrel"/>
    <property type="match status" value="1"/>
</dbReference>
<evidence type="ECO:0008006" key="3">
    <source>
        <dbReference type="Google" id="ProtNLM"/>
    </source>
</evidence>
<name>A0ABQ9EX16_TEGGR</name>
<dbReference type="InterPro" id="IPR011008">
    <property type="entry name" value="Dimeric_a/b-barrel"/>
</dbReference>
<gene>
    <name evidence="1" type="ORF">KUTeg_013031</name>
</gene>
<proteinExistence type="predicted"/>
<evidence type="ECO:0000313" key="1">
    <source>
        <dbReference type="EMBL" id="KAJ8308157.1"/>
    </source>
</evidence>
<protein>
    <recommendedName>
        <fullName evidence="3">DUF4279 domain-containing protein</fullName>
    </recommendedName>
</protein>
<reference evidence="1 2" key="1">
    <citation type="submission" date="2022-12" db="EMBL/GenBank/DDBJ databases">
        <title>Chromosome-level genome of Tegillarca granosa.</title>
        <authorList>
            <person name="Kim J."/>
        </authorList>
    </citation>
    <scope>NUCLEOTIDE SEQUENCE [LARGE SCALE GENOMIC DNA]</scope>
    <source>
        <strain evidence="1">Teg-2019</strain>
        <tissue evidence="1">Adductor muscle</tissue>
    </source>
</reference>
<dbReference type="EMBL" id="JARBDR010000657">
    <property type="protein sequence ID" value="KAJ8308157.1"/>
    <property type="molecule type" value="Genomic_DNA"/>
</dbReference>
<keyword evidence="2" id="KW-1185">Reference proteome</keyword>
<sequence>MIHVTNTLISQNIKTKKLNTLVFIMSLGKLYLVIVKVNLGGQQGLDLPNLVSKVSNFLSGYSNATKVIYKFKVSGEPKIIAVFEVSNIFGLERNLAGLSRIGVFDVTCKPLIPYEIFAASLDVDPSLTHKTSYDPVIKQNELYWLQFDVGQEGLTTDELLKIWKQEAEAALGLKVQNQGLELFKVVGSRQVHVFFACDDPGDIDRMSFNLPLMKLNGANVQLTVQSVMNLDYYTSRIMTEQL</sequence>
<dbReference type="SUPFAM" id="SSF54909">
    <property type="entry name" value="Dimeric alpha+beta barrel"/>
    <property type="match status" value="1"/>
</dbReference>